<evidence type="ECO:0000256" key="1">
    <source>
        <dbReference type="ARBA" id="ARBA00004141"/>
    </source>
</evidence>
<name>A0A4R0PCW7_9HYPH</name>
<feature type="domain" description="EamA" evidence="7">
    <location>
        <begin position="167"/>
        <end position="297"/>
    </location>
</feature>
<dbReference type="AlphaFoldDB" id="A0A4R0PCW7"/>
<feature type="transmembrane region" description="Helical" evidence="6">
    <location>
        <begin position="166"/>
        <end position="186"/>
    </location>
</feature>
<accession>A0A4R0PCW7</accession>
<feature type="transmembrane region" description="Helical" evidence="6">
    <location>
        <begin position="47"/>
        <end position="69"/>
    </location>
</feature>
<dbReference type="SUPFAM" id="SSF103481">
    <property type="entry name" value="Multidrug resistance efflux transporter EmrE"/>
    <property type="match status" value="2"/>
</dbReference>
<feature type="transmembrane region" description="Helical" evidence="6">
    <location>
        <begin position="15"/>
        <end position="35"/>
    </location>
</feature>
<dbReference type="GO" id="GO:0016020">
    <property type="term" value="C:membrane"/>
    <property type="evidence" value="ECO:0007669"/>
    <property type="project" value="UniProtKB-SubCell"/>
</dbReference>
<dbReference type="Pfam" id="PF00892">
    <property type="entry name" value="EamA"/>
    <property type="match status" value="2"/>
</dbReference>
<evidence type="ECO:0000256" key="5">
    <source>
        <dbReference type="ARBA" id="ARBA00023136"/>
    </source>
</evidence>
<dbReference type="RefSeq" id="WP_131567887.1">
    <property type="nucleotide sequence ID" value="NZ_JAINFK010000002.1"/>
</dbReference>
<feature type="transmembrane region" description="Helical" evidence="6">
    <location>
        <begin position="280"/>
        <end position="298"/>
    </location>
</feature>
<dbReference type="PANTHER" id="PTHR22911:SF6">
    <property type="entry name" value="SOLUTE CARRIER FAMILY 35 MEMBER G1"/>
    <property type="match status" value="1"/>
</dbReference>
<proteinExistence type="inferred from homology"/>
<keyword evidence="9" id="KW-1185">Reference proteome</keyword>
<feature type="domain" description="EamA" evidence="7">
    <location>
        <begin position="23"/>
        <end position="148"/>
    </location>
</feature>
<feature type="transmembrane region" description="Helical" evidence="6">
    <location>
        <begin position="198"/>
        <end position="218"/>
    </location>
</feature>
<evidence type="ECO:0000313" key="8">
    <source>
        <dbReference type="EMBL" id="TCD14149.1"/>
    </source>
</evidence>
<dbReference type="InterPro" id="IPR000620">
    <property type="entry name" value="EamA_dom"/>
</dbReference>
<dbReference type="EMBL" id="SJST01000003">
    <property type="protein sequence ID" value="TCD14149.1"/>
    <property type="molecule type" value="Genomic_DNA"/>
</dbReference>
<feature type="transmembrane region" description="Helical" evidence="6">
    <location>
        <begin position="111"/>
        <end position="129"/>
    </location>
</feature>
<comment type="similarity">
    <text evidence="2">Belongs to the drug/metabolite transporter (DMT) superfamily. 10 TMS drug/metabolite exporter (DME) (TC 2.A.7.3) family.</text>
</comment>
<evidence type="ECO:0000256" key="2">
    <source>
        <dbReference type="ARBA" id="ARBA00009853"/>
    </source>
</evidence>
<dbReference type="OrthoDB" id="8478503at2"/>
<keyword evidence="4 6" id="KW-1133">Transmembrane helix</keyword>
<gene>
    <name evidence="8" type="ORF">E0D97_08640</name>
</gene>
<evidence type="ECO:0000256" key="3">
    <source>
        <dbReference type="ARBA" id="ARBA00022692"/>
    </source>
</evidence>
<comment type="caution">
    <text evidence="8">The sequence shown here is derived from an EMBL/GenBank/DDBJ whole genome shotgun (WGS) entry which is preliminary data.</text>
</comment>
<organism evidence="8 9">
    <name type="scientific">Oricola cellulosilytica</name>
    <dbReference type="NCBI Taxonomy" id="1429082"/>
    <lineage>
        <taxon>Bacteria</taxon>
        <taxon>Pseudomonadati</taxon>
        <taxon>Pseudomonadota</taxon>
        <taxon>Alphaproteobacteria</taxon>
        <taxon>Hyphomicrobiales</taxon>
        <taxon>Ahrensiaceae</taxon>
        <taxon>Oricola</taxon>
    </lineage>
</organism>
<comment type="subcellular location">
    <subcellularLocation>
        <location evidence="1">Membrane</location>
        <topology evidence="1">Multi-pass membrane protein</topology>
    </subcellularLocation>
</comment>
<evidence type="ECO:0000256" key="6">
    <source>
        <dbReference type="SAM" id="Phobius"/>
    </source>
</evidence>
<evidence type="ECO:0000313" key="9">
    <source>
        <dbReference type="Proteomes" id="UP000291301"/>
    </source>
</evidence>
<dbReference type="InterPro" id="IPR037185">
    <property type="entry name" value="EmrE-like"/>
</dbReference>
<reference evidence="8 9" key="1">
    <citation type="journal article" date="2015" name="Antonie Van Leeuwenhoek">
        <title>Oricola cellulosilytica gen. nov., sp. nov., a cellulose-degrading bacterium of the family Phyllobacteriaceae isolated from surface seashore water, and emended descriptions of Mesorhizobium loti and Phyllobacterium myrsinacearum.</title>
        <authorList>
            <person name="Hameed A."/>
            <person name="Shahina M."/>
            <person name="Lai W.A."/>
            <person name="Lin S.Y."/>
            <person name="Young L.S."/>
            <person name="Liu Y.C."/>
            <person name="Hsu Y.H."/>
            <person name="Young C.C."/>
        </authorList>
    </citation>
    <scope>NUCLEOTIDE SEQUENCE [LARGE SCALE GENOMIC DNA]</scope>
    <source>
        <strain evidence="8 9">KCTC 52183</strain>
    </source>
</reference>
<evidence type="ECO:0000256" key="4">
    <source>
        <dbReference type="ARBA" id="ARBA00022989"/>
    </source>
</evidence>
<feature type="transmembrane region" description="Helical" evidence="6">
    <location>
        <begin position="136"/>
        <end position="154"/>
    </location>
</feature>
<keyword evidence="5 6" id="KW-0472">Membrane</keyword>
<evidence type="ECO:0000259" key="7">
    <source>
        <dbReference type="Pfam" id="PF00892"/>
    </source>
</evidence>
<protein>
    <submittedName>
        <fullName evidence="8">DMT family transporter</fullName>
    </submittedName>
</protein>
<keyword evidence="3 6" id="KW-0812">Transmembrane</keyword>
<feature type="transmembrane region" description="Helical" evidence="6">
    <location>
        <begin position="255"/>
        <end position="274"/>
    </location>
</feature>
<dbReference type="PANTHER" id="PTHR22911">
    <property type="entry name" value="ACYL-MALONYL CONDENSING ENZYME-RELATED"/>
    <property type="match status" value="1"/>
</dbReference>
<dbReference type="Proteomes" id="UP000291301">
    <property type="component" value="Unassembled WGS sequence"/>
</dbReference>
<feature type="transmembrane region" description="Helical" evidence="6">
    <location>
        <begin position="224"/>
        <end position="243"/>
    </location>
</feature>
<feature type="transmembrane region" description="Helical" evidence="6">
    <location>
        <begin position="81"/>
        <end position="99"/>
    </location>
</feature>
<sequence length="318" mass="33864">MSSTSLLEASEKNPLLGIGLKVGSVCAFMGMATAIKYAGQLPAGQIVFFRSFFAMLPICAYLLATRQFLGAWKTDRPMGHVMRGMVGVTAMTLGFYGLTRLPLPDAIAIGYARPLVTVILGAVLLGEVVRRYRWGAVIVGLLGVLVISWPKLQLFRGGGDFGGSEALGVAATFASACIAGLAMVLVRRLLDTERTPTIVLYFSVTASLLALATVPFGWQALDRVQTIALVLSGFCGGLGQILLTQSYRYADTSTIAPFEYTSVILGITIGYFVFAEVPGWATLTGSAIVTASGIFIIIREHRLGLERAASRRAITPQG</sequence>